<sequence>MCATLNDQEELLDLKILAYLKKLGPEYAKFLARQLGLSLEESTERLRRLAARGLIKRVEGRIVKYYHRQRKSVKHRNHTYYDITREGELLLREARKKLGFHFDIEYPNR</sequence>
<dbReference type="RefSeq" id="WP_015739207.1">
    <property type="nucleotide sequence ID" value="NC_013385.1"/>
</dbReference>
<accession>C9R7Q1</accession>
<dbReference type="eggNOG" id="COG4344">
    <property type="taxonomic scope" value="Bacteria"/>
</dbReference>
<dbReference type="EMBL" id="CP001785">
    <property type="protein sequence ID" value="ACX52330.1"/>
    <property type="molecule type" value="Genomic_DNA"/>
</dbReference>
<proteinExistence type="predicted"/>
<dbReference type="InterPro" id="IPR036388">
    <property type="entry name" value="WH-like_DNA-bd_sf"/>
</dbReference>
<keyword evidence="2" id="KW-1185">Reference proteome</keyword>
<dbReference type="Gene3D" id="1.10.10.10">
    <property type="entry name" value="Winged helix-like DNA-binding domain superfamily/Winged helix DNA-binding domain"/>
    <property type="match status" value="1"/>
</dbReference>
<dbReference type="SUPFAM" id="SSF46785">
    <property type="entry name" value="Winged helix' DNA-binding domain"/>
    <property type="match status" value="1"/>
</dbReference>
<name>C9R7Q1_AMMDK</name>
<dbReference type="Proteomes" id="UP000002620">
    <property type="component" value="Chromosome"/>
</dbReference>
<gene>
    <name evidence="1" type="ordered locus">Adeg_1219</name>
</gene>
<evidence type="ECO:0000313" key="2">
    <source>
        <dbReference type="Proteomes" id="UP000002620"/>
    </source>
</evidence>
<dbReference type="Pfam" id="PF10007">
    <property type="entry name" value="DUF2250"/>
    <property type="match status" value="1"/>
</dbReference>
<dbReference type="AlphaFoldDB" id="C9R7Q1"/>
<evidence type="ECO:0000313" key="1">
    <source>
        <dbReference type="EMBL" id="ACX52330.1"/>
    </source>
</evidence>
<protein>
    <recommendedName>
        <fullName evidence="3">DUF2250 domain-containing protein</fullName>
    </recommendedName>
</protein>
<reference evidence="1 2" key="1">
    <citation type="submission" date="2009-10" db="EMBL/GenBank/DDBJ databases">
        <title>Complete sequence of chromosome of Ammonifex degensii KC4.</title>
        <authorList>
            <consortium name="US DOE Joint Genome Institute"/>
            <person name="Kerfeld C."/>
            <person name="Goodner B."/>
            <person name="Huber H."/>
            <person name="Stetter K."/>
            <person name="Lucas S."/>
            <person name="Copeland A."/>
            <person name="Lapidus A."/>
            <person name="Glavina del Rio T."/>
            <person name="Dalin E."/>
            <person name="Tice H."/>
            <person name="Bruce D."/>
            <person name="Goodwin L."/>
            <person name="Pitluck S."/>
            <person name="Saunders E."/>
            <person name="Brettin T."/>
            <person name="Detter J.C."/>
            <person name="Han C."/>
            <person name="Larimer F."/>
            <person name="Land M."/>
            <person name="Hauser L."/>
            <person name="Kyrpides N."/>
            <person name="Ovchinnikova G."/>
            <person name="Richardson P."/>
        </authorList>
    </citation>
    <scope>NUCLEOTIDE SEQUENCE [LARGE SCALE GENOMIC DNA]</scope>
    <source>
        <strain evidence="2">DSM 10501 / KC4</strain>
    </source>
</reference>
<dbReference type="STRING" id="429009.Adeg_1219"/>
<evidence type="ECO:0008006" key="3">
    <source>
        <dbReference type="Google" id="ProtNLM"/>
    </source>
</evidence>
<dbReference type="InterPro" id="IPR019254">
    <property type="entry name" value="DUF2250"/>
</dbReference>
<organism evidence="1 2">
    <name type="scientific">Ammonifex degensii (strain DSM 10501 / KC4)</name>
    <dbReference type="NCBI Taxonomy" id="429009"/>
    <lineage>
        <taxon>Bacteria</taxon>
        <taxon>Bacillati</taxon>
        <taxon>Bacillota</taxon>
        <taxon>Clostridia</taxon>
        <taxon>Thermoanaerobacterales</taxon>
        <taxon>Thermoanaerobacteraceae</taxon>
        <taxon>Ammonifex</taxon>
    </lineage>
</organism>
<dbReference type="HOGENOM" id="CLU_174603_0_0_9"/>
<dbReference type="KEGG" id="adg:Adeg_1219"/>
<dbReference type="InterPro" id="IPR036390">
    <property type="entry name" value="WH_DNA-bd_sf"/>
</dbReference>